<proteinExistence type="predicted"/>
<dbReference type="EMBL" id="CP009961">
    <property type="protein sequence ID" value="AKG38306.1"/>
    <property type="molecule type" value="Genomic_DNA"/>
</dbReference>
<organism evidence="2 3">
    <name type="scientific">Infirmifilum uzonense</name>
    <dbReference type="NCBI Taxonomy" id="1550241"/>
    <lineage>
        <taxon>Archaea</taxon>
        <taxon>Thermoproteota</taxon>
        <taxon>Thermoprotei</taxon>
        <taxon>Thermofilales</taxon>
        <taxon>Thermofilaceae</taxon>
        <taxon>Infirmifilum</taxon>
    </lineage>
</organism>
<reference evidence="2 3" key="1">
    <citation type="journal article" date="2015" name="Stand. Genomic Sci.">
        <title>Complete genome sequence of and proposal of Thermofilum uzonense sp. nov. a novel hyperthermophilic crenarchaeon and emended description of the genus Thermofilum.</title>
        <authorList>
            <person name="Toshchakov S.V."/>
            <person name="Korzhenkov A.A."/>
            <person name="Samarov N.I."/>
            <person name="Mazunin I.O."/>
            <person name="Mozhey O.I."/>
            <person name="Shmyr I.S."/>
            <person name="Derbikova K.S."/>
            <person name="Taranov E.A."/>
            <person name="Dominova I.N."/>
            <person name="Bonch-Osmolovskaya E.A."/>
            <person name="Patrushev M.V."/>
            <person name="Podosokorskaya O.A."/>
            <person name="Kublanov I.V."/>
        </authorList>
    </citation>
    <scope>NUCLEOTIDE SEQUENCE [LARGE SCALE GENOMIC DNA]</scope>
    <source>
        <strain evidence="2 3">1807-2</strain>
    </source>
</reference>
<dbReference type="CDD" id="cd01044">
    <property type="entry name" value="Ferritin_CCC1_N"/>
    <property type="match status" value="1"/>
</dbReference>
<dbReference type="STRING" id="1550241.MA03_02060"/>
<dbReference type="PATRIC" id="fig|1550241.5.peg.420"/>
<protein>
    <recommendedName>
        <fullName evidence="4">Rubrerythrin diiron-binding domain-containing protein</fullName>
    </recommendedName>
</protein>
<dbReference type="SUPFAM" id="SSF47240">
    <property type="entry name" value="Ferritin-like"/>
    <property type="match status" value="1"/>
</dbReference>
<feature type="transmembrane region" description="Helical" evidence="1">
    <location>
        <begin position="177"/>
        <end position="197"/>
    </location>
</feature>
<evidence type="ECO:0000313" key="2">
    <source>
        <dbReference type="EMBL" id="AKG38306.1"/>
    </source>
</evidence>
<dbReference type="AlphaFoldDB" id="A0A0F7CKV2"/>
<dbReference type="KEGG" id="thf:MA03_02060"/>
<accession>A0A0F7CKV2</accession>
<keyword evidence="1" id="KW-0812">Transmembrane</keyword>
<keyword evidence="3" id="KW-1185">Reference proteome</keyword>
<dbReference type="HOGENOM" id="CLU_065373_1_0_2"/>
<sequence>MITKEELVVKAREFALDELFDSILYLEMSKREKKPENKQLLMKMSEQERAHYEFWKLFSGEVRLTTRDFARLRLFILLSRVLGKVFTIKYLERHEGKVVAEYRGILESGALGEDKKVILEKIIEDEVEHETSLTNQLEEFAVKHLGAIALGMSDAIIELSGVHAGFLGYTASSVTTGIAGLIVGVSASMSMSAAAYLQSKQEKGKSPGTTAIVTGLMYMLTVILLTAPFLAGLPLLHALVLSLILAFIVLAIFSFYSAVIMDRAFLRDYVENIGIIFLVVAIGYFFGEWVKEVTGVLP</sequence>
<gene>
    <name evidence="2" type="ORF">MA03_02060</name>
</gene>
<feature type="transmembrane region" description="Helical" evidence="1">
    <location>
        <begin position="236"/>
        <end position="257"/>
    </location>
</feature>
<name>A0A0F7CKV2_9CREN</name>
<feature type="transmembrane region" description="Helical" evidence="1">
    <location>
        <begin position="269"/>
        <end position="287"/>
    </location>
</feature>
<dbReference type="OrthoDB" id="42847at2157"/>
<dbReference type="InterPro" id="IPR009078">
    <property type="entry name" value="Ferritin-like_SF"/>
</dbReference>
<dbReference type="GeneID" id="25400977"/>
<evidence type="ECO:0008006" key="4">
    <source>
        <dbReference type="Google" id="ProtNLM"/>
    </source>
</evidence>
<feature type="transmembrane region" description="Helical" evidence="1">
    <location>
        <begin position="209"/>
        <end position="230"/>
    </location>
</feature>
<dbReference type="InterPro" id="IPR039376">
    <property type="entry name" value="Ferritin_CCC1_N"/>
</dbReference>
<evidence type="ECO:0000313" key="3">
    <source>
        <dbReference type="Proteomes" id="UP000067434"/>
    </source>
</evidence>
<evidence type="ECO:0000256" key="1">
    <source>
        <dbReference type="SAM" id="Phobius"/>
    </source>
</evidence>
<keyword evidence="1" id="KW-1133">Transmembrane helix</keyword>
<dbReference type="RefSeq" id="WP_052883682.1">
    <property type="nucleotide sequence ID" value="NZ_CP009961.1"/>
</dbReference>
<keyword evidence="1" id="KW-0472">Membrane</keyword>
<dbReference type="Proteomes" id="UP000067434">
    <property type="component" value="Chromosome"/>
</dbReference>